<dbReference type="Proteomes" id="UP000052052">
    <property type="component" value="Unassembled WGS sequence"/>
</dbReference>
<organism evidence="1 2">
    <name type="scientific">Pseudoxanthomonas dokdonensis</name>
    <dbReference type="NCBI Taxonomy" id="344882"/>
    <lineage>
        <taxon>Bacteria</taxon>
        <taxon>Pseudomonadati</taxon>
        <taxon>Pseudomonadota</taxon>
        <taxon>Gammaproteobacteria</taxon>
        <taxon>Lysobacterales</taxon>
        <taxon>Lysobacteraceae</taxon>
        <taxon>Pseudoxanthomonas</taxon>
    </lineage>
</organism>
<evidence type="ECO:0000313" key="1">
    <source>
        <dbReference type="EMBL" id="KRG70216.1"/>
    </source>
</evidence>
<dbReference type="EMBL" id="LDJL01000007">
    <property type="protein sequence ID" value="KRG70216.1"/>
    <property type="molecule type" value="Genomic_DNA"/>
</dbReference>
<comment type="caution">
    <text evidence="1">The sequence shown here is derived from an EMBL/GenBank/DDBJ whole genome shotgun (WGS) entry which is preliminary data.</text>
</comment>
<evidence type="ECO:0000313" key="2">
    <source>
        <dbReference type="Proteomes" id="UP000052052"/>
    </source>
</evidence>
<dbReference type="AlphaFoldDB" id="A0A0R0CYL4"/>
<protein>
    <submittedName>
        <fullName evidence="1">Uncharacterized protein</fullName>
    </submittedName>
</protein>
<sequence length="185" mass="21128">MHTDAHADEPLRKLNPNPQQAYRITLTIHDAPGPLVLTDARAQYDVTNETPCGKMKPQGGPYRMTSSEPLELTRIDETTYQGTVYLDQILDEDYYGKGVCHWQFTEVRAALTATGASKDTRFAPFLDADKVIAQQSEKRYFWNERYPSSDFEGYSDFGNPDIKHFKPELRDSLFSTTLRSEKVQP</sequence>
<accession>A0A0R0CYL4</accession>
<proteinExistence type="predicted"/>
<dbReference type="STRING" id="344882.ABB29_08050"/>
<gene>
    <name evidence="1" type="ORF">ABB29_08050</name>
</gene>
<keyword evidence="2" id="KW-1185">Reference proteome</keyword>
<dbReference type="PATRIC" id="fig|344882.3.peg.2960"/>
<name>A0A0R0CYL4_9GAMM</name>
<reference evidence="1 2" key="1">
    <citation type="submission" date="2015-05" db="EMBL/GenBank/DDBJ databases">
        <title>Genome sequencing and analysis of members of genus Stenotrophomonas.</title>
        <authorList>
            <person name="Patil P.P."/>
            <person name="Midha S."/>
            <person name="Patil P.B."/>
        </authorList>
    </citation>
    <scope>NUCLEOTIDE SEQUENCE [LARGE SCALE GENOMIC DNA]</scope>
    <source>
        <strain evidence="1 2">DSM 21858</strain>
    </source>
</reference>